<gene>
    <name evidence="2" type="ORF">ACFQ1S_30645</name>
</gene>
<protein>
    <recommendedName>
        <fullName evidence="4">Gram-positive cocci surface proteins LPxTG domain-containing protein</fullName>
    </recommendedName>
</protein>
<evidence type="ECO:0000313" key="3">
    <source>
        <dbReference type="Proteomes" id="UP001597045"/>
    </source>
</evidence>
<keyword evidence="1" id="KW-0472">Membrane</keyword>
<reference evidence="3" key="1">
    <citation type="journal article" date="2019" name="Int. J. Syst. Evol. Microbiol.">
        <title>The Global Catalogue of Microorganisms (GCM) 10K type strain sequencing project: providing services to taxonomists for standard genome sequencing and annotation.</title>
        <authorList>
            <consortium name="The Broad Institute Genomics Platform"/>
            <consortium name="The Broad Institute Genome Sequencing Center for Infectious Disease"/>
            <person name="Wu L."/>
            <person name="Ma J."/>
        </authorList>
    </citation>
    <scope>NUCLEOTIDE SEQUENCE [LARGE SCALE GENOMIC DNA]</scope>
    <source>
        <strain evidence="3">JCM 31486</strain>
    </source>
</reference>
<dbReference type="Proteomes" id="UP001597045">
    <property type="component" value="Unassembled WGS sequence"/>
</dbReference>
<feature type="non-terminal residue" evidence="2">
    <location>
        <position position="1"/>
    </location>
</feature>
<keyword evidence="1" id="KW-1133">Transmembrane helix</keyword>
<evidence type="ECO:0000313" key="2">
    <source>
        <dbReference type="EMBL" id="MFD1049581.1"/>
    </source>
</evidence>
<evidence type="ECO:0008006" key="4">
    <source>
        <dbReference type="Google" id="ProtNLM"/>
    </source>
</evidence>
<accession>A0ABW3MFX0</accession>
<feature type="transmembrane region" description="Helical" evidence="1">
    <location>
        <begin position="153"/>
        <end position="173"/>
    </location>
</feature>
<dbReference type="EMBL" id="JBHTIS010002266">
    <property type="protein sequence ID" value="MFD1049581.1"/>
    <property type="molecule type" value="Genomic_DNA"/>
</dbReference>
<keyword evidence="3" id="KW-1185">Reference proteome</keyword>
<name>A0ABW3MFX0_9PSEU</name>
<evidence type="ECO:0000256" key="1">
    <source>
        <dbReference type="SAM" id="Phobius"/>
    </source>
</evidence>
<keyword evidence="1" id="KW-0812">Transmembrane</keyword>
<organism evidence="2 3">
    <name type="scientific">Kibdelosporangium lantanae</name>
    <dbReference type="NCBI Taxonomy" id="1497396"/>
    <lineage>
        <taxon>Bacteria</taxon>
        <taxon>Bacillati</taxon>
        <taxon>Actinomycetota</taxon>
        <taxon>Actinomycetes</taxon>
        <taxon>Pseudonocardiales</taxon>
        <taxon>Pseudonocardiaceae</taxon>
        <taxon>Kibdelosporangium</taxon>
    </lineage>
</organism>
<comment type="caution">
    <text evidence="2">The sequence shown here is derived from an EMBL/GenBank/DDBJ whole genome shotgun (WGS) entry which is preliminary data.</text>
</comment>
<sequence>QALQATAPHVSGHAQPVYTLSPSFVASGSGDVASFAYMAVPARSATGQEASIQLAHRGEAWVVHQITSAGPPAVSGKVFTEPQVDAWYRVDGDRVVPLNDSAVATVGKDGVGLARYQEIVHGRYADKLPGSEYQRQHMLGGYQTPPPAEDHTVPAVVLLVVGVGVAGAGAVFVRRRRA</sequence>
<proteinExistence type="predicted"/>